<accession>A0ABV1JEI2</accession>
<dbReference type="Proteomes" id="UP001487305">
    <property type="component" value="Unassembled WGS sequence"/>
</dbReference>
<keyword evidence="1" id="KW-1133">Transmembrane helix</keyword>
<feature type="transmembrane region" description="Helical" evidence="1">
    <location>
        <begin position="352"/>
        <end position="375"/>
    </location>
</feature>
<name>A0ABV1JEI2_9ACTN</name>
<sequence length="380" mass="39102">MIGNQYTYDATSVEATAKTEADHSAGRLKISRLPWGDYRLVETSPVHGYYGRAEKEFTIARDTAGQTLEYITEKDALKNTPTRFALAKESEDGIALAGAEFEIKPVEGSHFADWSNDNSVELSFDSLSFNVLTDGTIVAEGEVPAAYLIGDGSISISVVNEPTSMRMAKAASDGAPLAGAEFVIAPAAASSFADGAHAHTLVSGEDGSTETLEGALVVGDVCTVTETKAPAGYELISGSLTFGVNADGLLQVLAAAPLGYSLVDGGVAIAATLGKANLVAGSEYLLRETEAPEGYQRIEGTAAFTVAADGTVSLAGDSPEGYEIDTDGATIVVTNESGLPGLTKTNDSMGKAAAVCAALAVISVACAAASGLHGFRRRRS</sequence>
<dbReference type="InterPro" id="IPR013783">
    <property type="entry name" value="Ig-like_fold"/>
</dbReference>
<evidence type="ECO:0000313" key="4">
    <source>
        <dbReference type="Proteomes" id="UP001487305"/>
    </source>
</evidence>
<keyword evidence="4" id="KW-1185">Reference proteome</keyword>
<comment type="caution">
    <text evidence="3">The sequence shown here is derived from an EMBL/GenBank/DDBJ whole genome shotgun (WGS) entry which is preliminary data.</text>
</comment>
<dbReference type="EMBL" id="JBBNOP010000009">
    <property type="protein sequence ID" value="MEQ3363484.1"/>
    <property type="molecule type" value="Genomic_DNA"/>
</dbReference>
<proteinExistence type="predicted"/>
<evidence type="ECO:0000313" key="3">
    <source>
        <dbReference type="EMBL" id="MEQ3363484.1"/>
    </source>
</evidence>
<dbReference type="Pfam" id="PF17802">
    <property type="entry name" value="SpaA"/>
    <property type="match status" value="3"/>
</dbReference>
<protein>
    <submittedName>
        <fullName evidence="3">SpaA isopeptide-forming pilin-related protein</fullName>
    </submittedName>
</protein>
<gene>
    <name evidence="3" type="ORF">AAA083_10925</name>
</gene>
<reference evidence="3 4" key="1">
    <citation type="submission" date="2024-04" db="EMBL/GenBank/DDBJ databases">
        <title>Human intestinal bacterial collection.</title>
        <authorList>
            <person name="Pauvert C."/>
            <person name="Hitch T.C.A."/>
            <person name="Clavel T."/>
        </authorList>
    </citation>
    <scope>NUCLEOTIDE SEQUENCE [LARGE SCALE GENOMIC DNA]</scope>
    <source>
        <strain evidence="3 4">CLA-KB-H42</strain>
    </source>
</reference>
<keyword evidence="1" id="KW-0472">Membrane</keyword>
<feature type="domain" description="SpaA-like prealbumin fold" evidence="2">
    <location>
        <begin position="276"/>
        <end position="314"/>
    </location>
</feature>
<feature type="domain" description="SpaA-like prealbumin fold" evidence="2">
    <location>
        <begin position="165"/>
        <end position="249"/>
    </location>
</feature>
<dbReference type="Gene3D" id="2.60.40.10">
    <property type="entry name" value="Immunoglobulins"/>
    <property type="match status" value="3"/>
</dbReference>
<dbReference type="InterPro" id="IPR041033">
    <property type="entry name" value="SpaA_PFL_dom_1"/>
</dbReference>
<feature type="domain" description="SpaA-like prealbumin fold" evidence="2">
    <location>
        <begin position="9"/>
        <end position="67"/>
    </location>
</feature>
<organism evidence="3 4">
    <name type="scientific">Raoultibacter massiliensis</name>
    <dbReference type="NCBI Taxonomy" id="1852371"/>
    <lineage>
        <taxon>Bacteria</taxon>
        <taxon>Bacillati</taxon>
        <taxon>Actinomycetota</taxon>
        <taxon>Coriobacteriia</taxon>
        <taxon>Eggerthellales</taxon>
        <taxon>Eggerthellaceae</taxon>
        <taxon>Raoultibacter</taxon>
    </lineage>
</organism>
<evidence type="ECO:0000256" key="1">
    <source>
        <dbReference type="SAM" id="Phobius"/>
    </source>
</evidence>
<evidence type="ECO:0000259" key="2">
    <source>
        <dbReference type="Pfam" id="PF17802"/>
    </source>
</evidence>
<keyword evidence="1" id="KW-0812">Transmembrane</keyword>
<dbReference type="RefSeq" id="WP_349227698.1">
    <property type="nucleotide sequence ID" value="NZ_JBBNOP010000009.1"/>
</dbReference>